<evidence type="ECO:0000313" key="2">
    <source>
        <dbReference type="Proteomes" id="UP000504640"/>
    </source>
</evidence>
<evidence type="ECO:0000313" key="3">
    <source>
        <dbReference type="RefSeq" id="XP_032135095.1"/>
    </source>
</evidence>
<protein>
    <submittedName>
        <fullName evidence="3">Uncharacterized protein LOC116552502</fullName>
    </submittedName>
</protein>
<proteinExistence type="predicted"/>
<dbReference type="AlphaFoldDB" id="A0A6J3HYQ9"/>
<reference evidence="3" key="1">
    <citation type="submission" date="2025-08" db="UniProtKB">
        <authorList>
            <consortium name="RefSeq"/>
        </authorList>
    </citation>
    <scope>IDENTIFICATION</scope>
    <source>
        <tissue evidence="3">Blood</tissue>
    </source>
</reference>
<keyword evidence="2" id="KW-1185">Reference proteome</keyword>
<feature type="compositionally biased region" description="Basic residues" evidence="1">
    <location>
        <begin position="115"/>
        <end position="125"/>
    </location>
</feature>
<organism evidence="2 3">
    <name type="scientific">Sapajus apella</name>
    <name type="common">Brown-capped capuchin</name>
    <name type="synonym">Cebus apella</name>
    <dbReference type="NCBI Taxonomy" id="9515"/>
    <lineage>
        <taxon>Eukaryota</taxon>
        <taxon>Metazoa</taxon>
        <taxon>Chordata</taxon>
        <taxon>Craniata</taxon>
        <taxon>Vertebrata</taxon>
        <taxon>Euteleostomi</taxon>
        <taxon>Mammalia</taxon>
        <taxon>Eutheria</taxon>
        <taxon>Euarchontoglires</taxon>
        <taxon>Primates</taxon>
        <taxon>Haplorrhini</taxon>
        <taxon>Platyrrhini</taxon>
        <taxon>Cebidae</taxon>
        <taxon>Cebinae</taxon>
        <taxon>Sapajus</taxon>
    </lineage>
</organism>
<feature type="compositionally biased region" description="Polar residues" evidence="1">
    <location>
        <begin position="145"/>
        <end position="165"/>
    </location>
</feature>
<dbReference type="RefSeq" id="XP_032135095.1">
    <property type="nucleotide sequence ID" value="XM_032279204.1"/>
</dbReference>
<name>A0A6J3HYQ9_SAPAP</name>
<evidence type="ECO:0000256" key="1">
    <source>
        <dbReference type="SAM" id="MobiDB-lite"/>
    </source>
</evidence>
<sequence length="165" mass="17841">MSLTASVHWCVSKTYASLGLSAPAPTARNTCKLRSRSRGTPAPASRDRSRLCLPRPLQTPALRCACALSIAGLLSLLLPPEGVLGEELPMPQPRAASWLNLDSIKKYVGKLFNKSPKKSKNHKKTANATTTSLPKATKPPPWIATNPQWLNTSKPRPPTSSRGPR</sequence>
<dbReference type="Proteomes" id="UP000504640">
    <property type="component" value="Unplaced"/>
</dbReference>
<feature type="region of interest" description="Disordered" evidence="1">
    <location>
        <begin position="113"/>
        <end position="165"/>
    </location>
</feature>
<gene>
    <name evidence="3" type="primary">LOC116552502</name>
</gene>
<accession>A0A6J3HYQ9</accession>
<dbReference type="GeneID" id="116552502"/>